<dbReference type="AlphaFoldDB" id="A0AAE4TYQ7"/>
<organism evidence="1 2">
    <name type="scientific">Leptospira ellisii</name>
    <dbReference type="NCBI Taxonomy" id="2023197"/>
    <lineage>
        <taxon>Bacteria</taxon>
        <taxon>Pseudomonadati</taxon>
        <taxon>Spirochaetota</taxon>
        <taxon>Spirochaetia</taxon>
        <taxon>Leptospirales</taxon>
        <taxon>Leptospiraceae</taxon>
        <taxon>Leptospira</taxon>
    </lineage>
</organism>
<dbReference type="RefSeq" id="WP_165783423.1">
    <property type="nucleotide sequence ID" value="NZ_NPEF02000005.1"/>
</dbReference>
<keyword evidence="2" id="KW-1185">Reference proteome</keyword>
<evidence type="ECO:0000313" key="1">
    <source>
        <dbReference type="EMBL" id="MDV6235176.1"/>
    </source>
</evidence>
<reference evidence="1 2" key="1">
    <citation type="journal article" date="2018" name="Microb. Genom.">
        <title>Deciphering the unexplored Leptospira diversity from soils uncovers genomic evolution to virulence.</title>
        <authorList>
            <person name="Thibeaux R."/>
            <person name="Iraola G."/>
            <person name="Ferres I."/>
            <person name="Bierque E."/>
            <person name="Girault D."/>
            <person name="Soupe-Gilbert M.E."/>
            <person name="Picardeau M."/>
            <person name="Goarant C."/>
        </authorList>
    </citation>
    <scope>NUCLEOTIDE SEQUENCE [LARGE SCALE GENOMIC DNA]</scope>
    <source>
        <strain evidence="1 2">ATI7-C-A5</strain>
    </source>
</reference>
<dbReference type="EMBL" id="NPEF02000005">
    <property type="protein sequence ID" value="MDV6235176.1"/>
    <property type="molecule type" value="Genomic_DNA"/>
</dbReference>
<accession>A0AAE4TYQ7</accession>
<dbReference type="Proteomes" id="UP000232122">
    <property type="component" value="Unassembled WGS sequence"/>
</dbReference>
<name>A0AAE4TYQ7_9LEPT</name>
<protein>
    <submittedName>
        <fullName evidence="1">Uncharacterized protein</fullName>
    </submittedName>
</protein>
<sequence>MAVDPLSIQEEDWLAVDSLEGHIAQSTDALIYSSGEFFEMKDLIRKVYTFRNGSS</sequence>
<proteinExistence type="predicted"/>
<gene>
    <name evidence="1" type="ORF">CH379_005990</name>
</gene>
<comment type="caution">
    <text evidence="1">The sequence shown here is derived from an EMBL/GenBank/DDBJ whole genome shotgun (WGS) entry which is preliminary data.</text>
</comment>
<evidence type="ECO:0000313" key="2">
    <source>
        <dbReference type="Proteomes" id="UP000232122"/>
    </source>
</evidence>